<dbReference type="PROSITE" id="PS00089">
    <property type="entry name" value="RIBORED_LARGE"/>
    <property type="match status" value="1"/>
</dbReference>
<keyword evidence="8" id="KW-1015">Disulfide bond</keyword>
<evidence type="ECO:0000256" key="8">
    <source>
        <dbReference type="ARBA" id="ARBA00023157"/>
    </source>
</evidence>
<proteinExistence type="inferred from homology"/>
<evidence type="ECO:0000256" key="5">
    <source>
        <dbReference type="ARBA" id="ARBA00022840"/>
    </source>
</evidence>
<accession>A0A9R0ZSB7</accession>
<evidence type="ECO:0000256" key="3">
    <source>
        <dbReference type="ARBA" id="ARBA00022533"/>
    </source>
</evidence>
<dbReference type="SUPFAM" id="SSF48168">
    <property type="entry name" value="R1 subunit of ribonucleotide reductase, N-terminal domain"/>
    <property type="match status" value="1"/>
</dbReference>
<dbReference type="InterPro" id="IPR013346">
    <property type="entry name" value="NrdE_NrdA_C"/>
</dbReference>
<reference evidence="13 14" key="1">
    <citation type="submission" date="2017-09" db="EMBL/GenBank/DDBJ databases">
        <authorList>
            <consortium name="International Durum Wheat Genome Sequencing Consortium (IDWGSC)"/>
            <person name="Milanesi L."/>
        </authorList>
    </citation>
    <scope>NUCLEOTIDE SEQUENCE [LARGE SCALE GENOMIC DNA]</scope>
    <source>
        <strain evidence="14">cv. Svevo</strain>
    </source>
</reference>
<dbReference type="AlphaFoldDB" id="A0A9R0ZSB7"/>
<gene>
    <name evidence="13" type="ORF">TRITD_7Bv1G012300</name>
</gene>
<comment type="catalytic activity">
    <reaction evidence="9 11">
        <text>a 2'-deoxyribonucleoside 5'-diphosphate + [thioredoxin]-disulfide + H2O = a ribonucleoside 5'-diphosphate + [thioredoxin]-dithiol</text>
        <dbReference type="Rhea" id="RHEA:23252"/>
        <dbReference type="Rhea" id="RHEA-COMP:10698"/>
        <dbReference type="Rhea" id="RHEA-COMP:10700"/>
        <dbReference type="ChEBI" id="CHEBI:15377"/>
        <dbReference type="ChEBI" id="CHEBI:29950"/>
        <dbReference type="ChEBI" id="CHEBI:50058"/>
        <dbReference type="ChEBI" id="CHEBI:57930"/>
        <dbReference type="ChEBI" id="CHEBI:73316"/>
        <dbReference type="EC" id="1.17.4.1"/>
    </reaction>
</comment>
<evidence type="ECO:0000256" key="1">
    <source>
        <dbReference type="ARBA" id="ARBA00010406"/>
    </source>
</evidence>
<dbReference type="InterPro" id="IPR005144">
    <property type="entry name" value="ATP-cone_dom"/>
</dbReference>
<dbReference type="EC" id="1.17.4.1" evidence="2 11"/>
<dbReference type="GO" id="GO:0009263">
    <property type="term" value="P:deoxyribonucleotide biosynthetic process"/>
    <property type="evidence" value="ECO:0007669"/>
    <property type="project" value="UniProtKB-KW"/>
</dbReference>
<dbReference type="PANTHER" id="PTHR11573:SF6">
    <property type="entry name" value="RIBONUCLEOSIDE-DIPHOSPHATE REDUCTASE LARGE SUBUNIT"/>
    <property type="match status" value="1"/>
</dbReference>
<evidence type="ECO:0000256" key="6">
    <source>
        <dbReference type="ARBA" id="ARBA00023002"/>
    </source>
</evidence>
<dbReference type="GO" id="GO:0005971">
    <property type="term" value="C:ribonucleoside-diphosphate reductase complex"/>
    <property type="evidence" value="ECO:0007669"/>
    <property type="project" value="TreeGrafter"/>
</dbReference>
<dbReference type="NCBIfam" id="TIGR02506">
    <property type="entry name" value="NrdE_NrdA"/>
    <property type="match status" value="1"/>
</dbReference>
<dbReference type="SUPFAM" id="SSF51998">
    <property type="entry name" value="PFL-like glycyl radical enzymes"/>
    <property type="match status" value="1"/>
</dbReference>
<evidence type="ECO:0000256" key="11">
    <source>
        <dbReference type="RuleBase" id="RU003410"/>
    </source>
</evidence>
<dbReference type="InterPro" id="IPR008926">
    <property type="entry name" value="RNR_R1-su_N"/>
</dbReference>
<dbReference type="PANTHER" id="PTHR11573">
    <property type="entry name" value="RIBONUCLEOSIDE-DIPHOSPHATE REDUCTASE LARGE CHAIN"/>
    <property type="match status" value="1"/>
</dbReference>
<dbReference type="Proteomes" id="UP000324705">
    <property type="component" value="Chromosome 7B"/>
</dbReference>
<comment type="similarity">
    <text evidence="1 11">Belongs to the ribonucleoside diphosphate reductase large chain family.</text>
</comment>
<dbReference type="FunFam" id="3.20.70.20:FF:000001">
    <property type="entry name" value="Ribonucleoside-diphosphate reductase"/>
    <property type="match status" value="1"/>
</dbReference>
<dbReference type="Pfam" id="PF03477">
    <property type="entry name" value="ATP-cone"/>
    <property type="match status" value="1"/>
</dbReference>
<dbReference type="InterPro" id="IPR013509">
    <property type="entry name" value="RNR_lsu_N"/>
</dbReference>
<keyword evidence="4 10" id="KW-0547">Nucleotide-binding</keyword>
<dbReference type="Gene3D" id="3.20.70.20">
    <property type="match status" value="1"/>
</dbReference>
<evidence type="ECO:0000256" key="4">
    <source>
        <dbReference type="ARBA" id="ARBA00022741"/>
    </source>
</evidence>
<dbReference type="CDD" id="cd01679">
    <property type="entry name" value="RNR_I"/>
    <property type="match status" value="1"/>
</dbReference>
<keyword evidence="3" id="KW-0021">Allosteric enzyme</keyword>
<comment type="function">
    <text evidence="11">Provides the precursors necessary for DNA synthesis. Catalyzes the biosynthesis of deoxyribonucleotides from the corresponding ribonucleotides.</text>
</comment>
<dbReference type="EMBL" id="LT934124">
    <property type="protein sequence ID" value="VAI83073.1"/>
    <property type="molecule type" value="Genomic_DNA"/>
</dbReference>
<evidence type="ECO:0000256" key="7">
    <source>
        <dbReference type="ARBA" id="ARBA00023116"/>
    </source>
</evidence>
<evidence type="ECO:0000259" key="12">
    <source>
        <dbReference type="PROSITE" id="PS51161"/>
    </source>
</evidence>
<dbReference type="PRINTS" id="PR01183">
    <property type="entry name" value="RIBORDTASEM1"/>
</dbReference>
<dbReference type="InterPro" id="IPR039718">
    <property type="entry name" value="Rrm1"/>
</dbReference>
<sequence length="779" mass="87966">MYVVKRDGRTETVHFDKITARLKKLSYGLSQEHCDPVLVAQKVCAGVYKGVTTSQLDELAAETAAALTASHPDYASLAARIAVSNLHKNTKKSFSETIKDMYLHYNERSGLLSPLIAEDIYEVIMKNAARLDSEIIYDRDFDYDYFGFKTLERSYLLKLGGVVVERPQHMLMRVSVGIHKDDIDSAIRTYHLMSQRWFTHASPTLFNAGTPRPQLSSCFLICMKDDSIEGIYDTLKECAVISKSAGGIGVSVHNIRAIGSYIRGTNGTSNGIVPMLRVFNDTARYVDQGGGKRKGAFAVYLEPWHADIFEFLDLRKNHGKEENRARDLFFALWVPDLFMQRVQNNEDWSLFCPNEAPGLADCWGEKFEELYKKYEKEGKAKKVIPAQTLWFDILKAQIETGTPYMLYKDSCNRKSNQQNLGTIKSSNLCTEIIEFTSPEETAVCNLASIALPRFVREKGVPIESHPSKLAGSNGSKNRYFDFDKLGEVTSTVTFNLNKIIDMNYYPVETARRSNMRHRPIGIGVQGLADTFMLLGMAFDSPEAQQLNRDIFETIYYHALKASAELAAKEGPYETYEGSPVSKGIIQPDMWNVVPSTRWNWPTLRETISKVGVRNSLLVAPMPTASTSQILGNNECFEPYTSNIYSRRVLSGEFVVVNKHLLHDLTEMGIWTPALKNKIIYEDGSIQKMEEIPDDLKAIYKTVWEIKQKTLVDMAVDRGCYIDQSQSLNVHMDQPNFAKLTSLHFHAWSKGLKTGMYYLRTRQPLMAGVANVGLCCICTI</sequence>
<keyword evidence="5 10" id="KW-0067">ATP-binding</keyword>
<keyword evidence="7 11" id="KW-0215">Deoxyribonucleotide synthesis</keyword>
<evidence type="ECO:0000313" key="14">
    <source>
        <dbReference type="Proteomes" id="UP000324705"/>
    </source>
</evidence>
<evidence type="ECO:0000256" key="2">
    <source>
        <dbReference type="ARBA" id="ARBA00012274"/>
    </source>
</evidence>
<dbReference type="Gramene" id="TRITD7Bv1G012300.1">
    <property type="protein sequence ID" value="TRITD7Bv1G012300.1"/>
    <property type="gene ID" value="TRITD7Bv1G012300"/>
</dbReference>
<dbReference type="GO" id="GO:0004748">
    <property type="term" value="F:ribonucleoside-diphosphate reductase activity, thioredoxin disulfide as acceptor"/>
    <property type="evidence" value="ECO:0007669"/>
    <property type="project" value="UniProtKB-EC"/>
</dbReference>
<keyword evidence="6 11" id="KW-0560">Oxidoreductase</keyword>
<evidence type="ECO:0000256" key="10">
    <source>
        <dbReference type="PROSITE-ProRule" id="PRU00492"/>
    </source>
</evidence>
<dbReference type="GO" id="GO:0005524">
    <property type="term" value="F:ATP binding"/>
    <property type="evidence" value="ECO:0007669"/>
    <property type="project" value="UniProtKB-UniRule"/>
</dbReference>
<dbReference type="PROSITE" id="PS51161">
    <property type="entry name" value="ATP_CONE"/>
    <property type="match status" value="1"/>
</dbReference>
<evidence type="ECO:0000313" key="13">
    <source>
        <dbReference type="EMBL" id="VAI83073.1"/>
    </source>
</evidence>
<keyword evidence="14" id="KW-1185">Reference proteome</keyword>
<dbReference type="InterPro" id="IPR000788">
    <property type="entry name" value="RNR_lg_C"/>
</dbReference>
<evidence type="ECO:0000256" key="9">
    <source>
        <dbReference type="ARBA" id="ARBA00047754"/>
    </source>
</evidence>
<dbReference type="Pfam" id="PF00317">
    <property type="entry name" value="Ribonuc_red_lgN"/>
    <property type="match status" value="1"/>
</dbReference>
<organism evidence="13 14">
    <name type="scientific">Triticum turgidum subsp. durum</name>
    <name type="common">Durum wheat</name>
    <name type="synonym">Triticum durum</name>
    <dbReference type="NCBI Taxonomy" id="4567"/>
    <lineage>
        <taxon>Eukaryota</taxon>
        <taxon>Viridiplantae</taxon>
        <taxon>Streptophyta</taxon>
        <taxon>Embryophyta</taxon>
        <taxon>Tracheophyta</taxon>
        <taxon>Spermatophyta</taxon>
        <taxon>Magnoliopsida</taxon>
        <taxon>Liliopsida</taxon>
        <taxon>Poales</taxon>
        <taxon>Poaceae</taxon>
        <taxon>BOP clade</taxon>
        <taxon>Pooideae</taxon>
        <taxon>Triticodae</taxon>
        <taxon>Triticeae</taxon>
        <taxon>Triticinae</taxon>
        <taxon>Triticum</taxon>
    </lineage>
</organism>
<dbReference type="Pfam" id="PF02867">
    <property type="entry name" value="Ribonuc_red_lgC"/>
    <property type="match status" value="1"/>
</dbReference>
<name>A0A9R0ZSB7_TRITD</name>
<protein>
    <recommendedName>
        <fullName evidence="2 11">Ribonucleoside-diphosphate reductase</fullName>
        <ecNumber evidence="2 11">1.17.4.1</ecNumber>
    </recommendedName>
</protein>
<feature type="domain" description="ATP-cone" evidence="12">
    <location>
        <begin position="1"/>
        <end position="92"/>
    </location>
</feature>